<protein>
    <recommendedName>
        <fullName evidence="3">DUF2946 domain-containing protein</fullName>
    </recommendedName>
</protein>
<gene>
    <name evidence="1" type="ORF">SAMN05421771_0457</name>
</gene>
<evidence type="ECO:0000313" key="1">
    <source>
        <dbReference type="EMBL" id="SFS00174.1"/>
    </source>
</evidence>
<sequence length="139" mass="15031">MKMRLQRGRKRTALPLWLRLLAIFCIGLVSVGSTAQVCHAHVDAFEASLLQVHVAGPVHAVAYDATKDPATKPDSDSSSAVNCPLCVAMHSALPVADALPQVSMVTLATLTREADGIDRMFSWRFEMASRPPPAERTHA</sequence>
<dbReference type="OrthoDB" id="122372at2"/>
<dbReference type="AlphaFoldDB" id="A0A1I6L9V4"/>
<proteinExistence type="predicted"/>
<keyword evidence="2" id="KW-1185">Reference proteome</keyword>
<name>A0A1I6L9V4_9BACT</name>
<accession>A0A1I6L9V4</accession>
<reference evidence="1 2" key="1">
    <citation type="submission" date="2016-10" db="EMBL/GenBank/DDBJ databases">
        <authorList>
            <person name="de Groot N.N."/>
        </authorList>
    </citation>
    <scope>NUCLEOTIDE SEQUENCE [LARGE SCALE GENOMIC DNA]</scope>
    <source>
        <strain evidence="1 2">DSM 21001</strain>
    </source>
</reference>
<dbReference type="EMBL" id="FOZL01000001">
    <property type="protein sequence ID" value="SFS00174.1"/>
    <property type="molecule type" value="Genomic_DNA"/>
</dbReference>
<evidence type="ECO:0008006" key="3">
    <source>
        <dbReference type="Google" id="ProtNLM"/>
    </source>
</evidence>
<dbReference type="STRING" id="474950.SAMN05421771_0457"/>
<evidence type="ECO:0000313" key="2">
    <source>
        <dbReference type="Proteomes" id="UP000199024"/>
    </source>
</evidence>
<dbReference type="Proteomes" id="UP000199024">
    <property type="component" value="Unassembled WGS sequence"/>
</dbReference>
<organism evidence="1 2">
    <name type="scientific">Granulicella pectinivorans</name>
    <dbReference type="NCBI Taxonomy" id="474950"/>
    <lineage>
        <taxon>Bacteria</taxon>
        <taxon>Pseudomonadati</taxon>
        <taxon>Acidobacteriota</taxon>
        <taxon>Terriglobia</taxon>
        <taxon>Terriglobales</taxon>
        <taxon>Acidobacteriaceae</taxon>
        <taxon>Granulicella</taxon>
    </lineage>
</organism>